<proteinExistence type="predicted"/>
<dbReference type="GO" id="GO:0046872">
    <property type="term" value="F:metal ion binding"/>
    <property type="evidence" value="ECO:0007669"/>
    <property type="project" value="UniProtKB-KW"/>
</dbReference>
<keyword evidence="1" id="KW-0479">Metal-binding</keyword>
<dbReference type="Pfam" id="PF04166">
    <property type="entry name" value="PdxA"/>
    <property type="match status" value="1"/>
</dbReference>
<dbReference type="GO" id="GO:0016491">
    <property type="term" value="F:oxidoreductase activity"/>
    <property type="evidence" value="ECO:0007669"/>
    <property type="project" value="UniProtKB-KW"/>
</dbReference>
<dbReference type="Proteomes" id="UP000199391">
    <property type="component" value="Unassembled WGS sequence"/>
</dbReference>
<reference evidence="5" key="1">
    <citation type="submission" date="2016-10" db="EMBL/GenBank/DDBJ databases">
        <authorList>
            <person name="Varghese N."/>
            <person name="Submissions S."/>
        </authorList>
    </citation>
    <scope>NUCLEOTIDE SEQUENCE [LARGE SCALE GENOMIC DNA]</scope>
    <source>
        <strain evidence="5">CGMCC 1.11014</strain>
    </source>
</reference>
<protein>
    <submittedName>
        <fullName evidence="4">4-hydroxythreonine-4-phosphate dehydrogenase</fullName>
    </submittedName>
</protein>
<evidence type="ECO:0000313" key="4">
    <source>
        <dbReference type="EMBL" id="SFV12939.1"/>
    </source>
</evidence>
<dbReference type="PANTHER" id="PTHR30004:SF3">
    <property type="entry name" value="4-HYDROXYTHREONINE-4-PHOSPHATE DEHYDROGENASE 2-RELATED"/>
    <property type="match status" value="1"/>
</dbReference>
<dbReference type="RefSeq" id="WP_093559338.1">
    <property type="nucleotide sequence ID" value="NZ_FPBO01000037.1"/>
</dbReference>
<sequence>MTISNFQPVPAPDSGATAAEHLPLLAVTLGDPAGIGPELIARLLAEPGTLAAARILLIADRAELEHGMALAGRKVGFKLAPYLDTLDFSEGLPLLHDFRGATAGGFERRVATEKGGRYSLDTLDVALDLTRRGVTDAILFGPLNKSSLHLAGMAHSDELHWFAEKLDYHGPFCEFNVLDRLWTSRVTSHVALSRVPSMLSQEGVLEAIGLIDAQLRLSGVAEPRIAVCGLNPHNGDNGSFGREEIDIIAPAVERARAAGMLVQGPFPADTIFLKVQGECPEYDAVVTMYHDQGQIAIKLMGFSRGVTVQGGLPIPITTPAHGTAFDIAGQGIANPGATIQAFQLACRMGATRRTAR</sequence>
<name>A0A1I7LTG1_9BURK</name>
<dbReference type="GO" id="GO:0051287">
    <property type="term" value="F:NAD binding"/>
    <property type="evidence" value="ECO:0007669"/>
    <property type="project" value="InterPro"/>
</dbReference>
<dbReference type="PANTHER" id="PTHR30004">
    <property type="entry name" value="4-HYDROXYTHREONINE-4-PHOSPHATE DEHYDROGENASE"/>
    <property type="match status" value="1"/>
</dbReference>
<dbReference type="SUPFAM" id="SSF53659">
    <property type="entry name" value="Isocitrate/Isopropylmalate dehydrogenase-like"/>
    <property type="match status" value="1"/>
</dbReference>
<evidence type="ECO:0000256" key="1">
    <source>
        <dbReference type="ARBA" id="ARBA00022723"/>
    </source>
</evidence>
<dbReference type="STRING" id="1035707.SAMN05216552_103740"/>
<keyword evidence="2" id="KW-0560">Oxidoreductase</keyword>
<keyword evidence="3" id="KW-0520">NAD</keyword>
<evidence type="ECO:0000313" key="5">
    <source>
        <dbReference type="Proteomes" id="UP000199391"/>
    </source>
</evidence>
<gene>
    <name evidence="4" type="ORF">SAMN05216552_103740</name>
</gene>
<dbReference type="InterPro" id="IPR005255">
    <property type="entry name" value="PdxA_fam"/>
</dbReference>
<dbReference type="OrthoDB" id="9801783at2"/>
<accession>A0A1I7LTG1</accession>
<dbReference type="AlphaFoldDB" id="A0A1I7LTG1"/>
<keyword evidence="5" id="KW-1185">Reference proteome</keyword>
<dbReference type="Gene3D" id="3.40.718.10">
    <property type="entry name" value="Isopropylmalate Dehydrogenase"/>
    <property type="match status" value="1"/>
</dbReference>
<evidence type="ECO:0000256" key="3">
    <source>
        <dbReference type="ARBA" id="ARBA00023027"/>
    </source>
</evidence>
<dbReference type="EMBL" id="FPBO01000037">
    <property type="protein sequence ID" value="SFV12939.1"/>
    <property type="molecule type" value="Genomic_DNA"/>
</dbReference>
<evidence type="ECO:0000256" key="2">
    <source>
        <dbReference type="ARBA" id="ARBA00023002"/>
    </source>
</evidence>
<organism evidence="4 5">
    <name type="scientific">Pseudoduganella namucuonensis</name>
    <dbReference type="NCBI Taxonomy" id="1035707"/>
    <lineage>
        <taxon>Bacteria</taxon>
        <taxon>Pseudomonadati</taxon>
        <taxon>Pseudomonadota</taxon>
        <taxon>Betaproteobacteria</taxon>
        <taxon>Burkholderiales</taxon>
        <taxon>Oxalobacteraceae</taxon>
        <taxon>Telluria group</taxon>
        <taxon>Pseudoduganella</taxon>
    </lineage>
</organism>